<evidence type="ECO:0000256" key="9">
    <source>
        <dbReference type="PROSITE-ProRule" id="PRU00175"/>
    </source>
</evidence>
<keyword evidence="7" id="KW-0805">Transcription regulation</keyword>
<dbReference type="Proteomes" id="UP001141806">
    <property type="component" value="Unassembled WGS sequence"/>
</dbReference>
<dbReference type="InterPro" id="IPR013083">
    <property type="entry name" value="Znf_RING/FYVE/PHD"/>
</dbReference>
<dbReference type="InterPro" id="IPR017907">
    <property type="entry name" value="Znf_RING_CS"/>
</dbReference>
<dbReference type="CDD" id="cd16574">
    <property type="entry name" value="RING-HC_Topors"/>
    <property type="match status" value="1"/>
</dbReference>
<dbReference type="PANTHER" id="PTHR46077">
    <property type="entry name" value="E3 UBIQUITIN-PROTEIN LIGASE TOPORS"/>
    <property type="match status" value="1"/>
</dbReference>
<protein>
    <recommendedName>
        <fullName evidence="2">RING-type E3 ubiquitin transferase</fullName>
        <ecNumber evidence="2">2.3.2.27</ecNumber>
    </recommendedName>
</protein>
<keyword evidence="6" id="KW-0862">Zinc</keyword>
<accession>A0A9Q0KEF0</accession>
<gene>
    <name evidence="11" type="ORF">NE237_015658</name>
</gene>
<evidence type="ECO:0000256" key="1">
    <source>
        <dbReference type="ARBA" id="ARBA00000900"/>
    </source>
</evidence>
<dbReference type="EMBL" id="JAMYWD010000006">
    <property type="protein sequence ID" value="KAJ4968957.1"/>
    <property type="molecule type" value="Genomic_DNA"/>
</dbReference>
<evidence type="ECO:0000256" key="5">
    <source>
        <dbReference type="ARBA" id="ARBA00022771"/>
    </source>
</evidence>
<dbReference type="Gene3D" id="3.30.40.10">
    <property type="entry name" value="Zinc/RING finger domain, C3HC4 (zinc finger)"/>
    <property type="match status" value="1"/>
</dbReference>
<dbReference type="GO" id="GO:0008270">
    <property type="term" value="F:zinc ion binding"/>
    <property type="evidence" value="ECO:0007669"/>
    <property type="project" value="UniProtKB-KW"/>
</dbReference>
<dbReference type="Pfam" id="PF13639">
    <property type="entry name" value="zf-RING_2"/>
    <property type="match status" value="1"/>
</dbReference>
<dbReference type="GO" id="GO:0000209">
    <property type="term" value="P:protein polyubiquitination"/>
    <property type="evidence" value="ECO:0007669"/>
    <property type="project" value="TreeGrafter"/>
</dbReference>
<dbReference type="OrthoDB" id="5600418at2759"/>
<organism evidence="11 12">
    <name type="scientific">Protea cynaroides</name>
    <dbReference type="NCBI Taxonomy" id="273540"/>
    <lineage>
        <taxon>Eukaryota</taxon>
        <taxon>Viridiplantae</taxon>
        <taxon>Streptophyta</taxon>
        <taxon>Embryophyta</taxon>
        <taxon>Tracheophyta</taxon>
        <taxon>Spermatophyta</taxon>
        <taxon>Magnoliopsida</taxon>
        <taxon>Proteales</taxon>
        <taxon>Proteaceae</taxon>
        <taxon>Protea</taxon>
    </lineage>
</organism>
<dbReference type="PROSITE" id="PS00518">
    <property type="entry name" value="ZF_RING_1"/>
    <property type="match status" value="1"/>
</dbReference>
<keyword evidence="3" id="KW-0808">Transferase</keyword>
<evidence type="ECO:0000313" key="11">
    <source>
        <dbReference type="EMBL" id="KAJ4968957.1"/>
    </source>
</evidence>
<comment type="caution">
    <text evidence="11">The sequence shown here is derived from an EMBL/GenBank/DDBJ whole genome shotgun (WGS) entry which is preliminary data.</text>
</comment>
<evidence type="ECO:0000256" key="6">
    <source>
        <dbReference type="ARBA" id="ARBA00022833"/>
    </source>
</evidence>
<reference evidence="11" key="1">
    <citation type="journal article" date="2023" name="Plant J.">
        <title>The genome of the king protea, Protea cynaroides.</title>
        <authorList>
            <person name="Chang J."/>
            <person name="Duong T.A."/>
            <person name="Schoeman C."/>
            <person name="Ma X."/>
            <person name="Roodt D."/>
            <person name="Barker N."/>
            <person name="Li Z."/>
            <person name="Van de Peer Y."/>
            <person name="Mizrachi E."/>
        </authorList>
    </citation>
    <scope>NUCLEOTIDE SEQUENCE</scope>
    <source>
        <tissue evidence="11">Young leaves</tissue>
    </source>
</reference>
<proteinExistence type="predicted"/>
<feature type="domain" description="RING-type" evidence="10">
    <location>
        <begin position="38"/>
        <end position="79"/>
    </location>
</feature>
<dbReference type="InterPro" id="IPR001841">
    <property type="entry name" value="Znf_RING"/>
</dbReference>
<evidence type="ECO:0000256" key="7">
    <source>
        <dbReference type="ARBA" id="ARBA00023015"/>
    </source>
</evidence>
<dbReference type="InterPro" id="IPR058746">
    <property type="entry name" value="Znf_RING-type_Topors"/>
</dbReference>
<keyword evidence="8" id="KW-0804">Transcription</keyword>
<dbReference type="PANTHER" id="PTHR46077:SF1">
    <property type="entry name" value="TOP1 BINDING ARGININE_SERINE RICH PROTEIN, E3 UBIQUITIN LIGASE"/>
    <property type="match status" value="1"/>
</dbReference>
<keyword evidence="4" id="KW-0479">Metal-binding</keyword>
<comment type="catalytic activity">
    <reaction evidence="1">
        <text>S-ubiquitinyl-[E2 ubiquitin-conjugating enzyme]-L-cysteine + [acceptor protein]-L-lysine = [E2 ubiquitin-conjugating enzyme]-L-cysteine + N(6)-ubiquitinyl-[acceptor protein]-L-lysine.</text>
        <dbReference type="EC" id="2.3.2.27"/>
    </reaction>
</comment>
<keyword evidence="12" id="KW-1185">Reference proteome</keyword>
<evidence type="ECO:0000313" key="12">
    <source>
        <dbReference type="Proteomes" id="UP001141806"/>
    </source>
</evidence>
<dbReference type="EC" id="2.3.2.27" evidence="2"/>
<dbReference type="SMART" id="SM00184">
    <property type="entry name" value="RING"/>
    <property type="match status" value="1"/>
</dbReference>
<dbReference type="GO" id="GO:0006513">
    <property type="term" value="P:protein monoubiquitination"/>
    <property type="evidence" value="ECO:0007669"/>
    <property type="project" value="TreeGrafter"/>
</dbReference>
<sequence length="296" mass="34334">MDSWSPRDSSSSSRVRSTGNRENLILKRLVSAIQEKSCPICLNRVVDRKAAVIKVCMHAYCVNCIRKWSEFKRNCPLCNKEFDSWFSNLRLSTGRFEVERLSNCSGGKNINNRPSFGLDRIERFRSVIQRSRNELLSANRRSRPVPWRRSFGQLRSVPSDIVAERVVQWRASIYSQRLQAIPFPTKNGLVQNILGNNSVKEKMTHRVEPWIQRELRAILGDQYPPVIVQLASSLFISSLEEKLQTSSKGLAFHDKFVEALRPFLCDQTDMFWHELRCFAESSFTMETYDSVVEYKD</sequence>
<dbReference type="PROSITE" id="PS50089">
    <property type="entry name" value="ZF_RING_2"/>
    <property type="match status" value="1"/>
</dbReference>
<evidence type="ECO:0000256" key="2">
    <source>
        <dbReference type="ARBA" id="ARBA00012483"/>
    </source>
</evidence>
<dbReference type="GO" id="GO:0061630">
    <property type="term" value="F:ubiquitin protein ligase activity"/>
    <property type="evidence" value="ECO:0007669"/>
    <property type="project" value="UniProtKB-EC"/>
</dbReference>
<evidence type="ECO:0000256" key="8">
    <source>
        <dbReference type="ARBA" id="ARBA00023163"/>
    </source>
</evidence>
<dbReference type="AlphaFoldDB" id="A0A9Q0KEF0"/>
<evidence type="ECO:0000256" key="3">
    <source>
        <dbReference type="ARBA" id="ARBA00022679"/>
    </source>
</evidence>
<evidence type="ECO:0000256" key="4">
    <source>
        <dbReference type="ARBA" id="ARBA00022723"/>
    </source>
</evidence>
<name>A0A9Q0KEF0_9MAGN</name>
<dbReference type="SUPFAM" id="SSF57850">
    <property type="entry name" value="RING/U-box"/>
    <property type="match status" value="1"/>
</dbReference>
<keyword evidence="5 9" id="KW-0863">Zinc-finger</keyword>
<evidence type="ECO:0000259" key="10">
    <source>
        <dbReference type="PROSITE" id="PS50089"/>
    </source>
</evidence>